<reference evidence="1 2" key="1">
    <citation type="journal article" date="2020" name="bioRxiv">
        <title>Metabolic contributions of an alphaproteobacterial endosymbiont in the apicomplexan Cardiosporidium cionae.</title>
        <authorList>
            <person name="Hunter E.S."/>
            <person name="Paight C.J."/>
            <person name="Lane C.E."/>
        </authorList>
    </citation>
    <scope>NUCLEOTIDE SEQUENCE [LARGE SCALE GENOMIC DNA]</scope>
    <source>
        <strain evidence="1">ESH_2018</strain>
    </source>
</reference>
<keyword evidence="2" id="KW-1185">Reference proteome</keyword>
<protein>
    <submittedName>
        <fullName evidence="1">C3 protein</fullName>
    </submittedName>
</protein>
<dbReference type="InterPro" id="IPR026720">
    <property type="entry name" value="CFAP91"/>
</dbReference>
<dbReference type="PANTHER" id="PTHR22455">
    <property type="entry name" value="CILIA- AND FLAGELLA-ASSOCIATED PROTEIN 91"/>
    <property type="match status" value="1"/>
</dbReference>
<dbReference type="PANTHER" id="PTHR22455:SF10">
    <property type="entry name" value="CILIA- AND FLAGELLA-ASSOCIATED PROTEIN 91"/>
    <property type="match status" value="1"/>
</dbReference>
<proteinExistence type="predicted"/>
<accession>A0ABQ7J762</accession>
<comment type="caution">
    <text evidence="1">The sequence shown here is derived from an EMBL/GenBank/DDBJ whole genome shotgun (WGS) entry which is preliminary data.</text>
</comment>
<sequence length="379" mass="43584">MRETEIQTLPFSPDVKVGNSTNQEIFQLSDLSFDNNSIFTEKEFKAINMRLSTAGTGIASTDTIQKIKKTSNKQSEIHAINLLFNSVEDSDIKKEKTVEQIFSTEMNNHLITEESKPLQLSSINPCMRHIVTIQKILRGCFLQRVMERGRKKYSAVIKELQTIRPQQRILSTVEAEMATTSLLAKNSMIENLAGTLVAQGLDELSRGLLLQTSVRNIEEEISRITWEREMREARELGRRQAENRLRERENIVHNRLSVCYHQSVDVILDELLRDGVHISAKCKVLDQEKFINRHFVSTLNISEEKHVPHNKIVHELVHHTVIPSVETKLLRERWTLLARRHKVAADKALESCCINLCKRLDGFPVESINRKTEEEVQDS</sequence>
<organism evidence="1 2">
    <name type="scientific">Cardiosporidium cionae</name>
    <dbReference type="NCBI Taxonomy" id="476202"/>
    <lineage>
        <taxon>Eukaryota</taxon>
        <taxon>Sar</taxon>
        <taxon>Alveolata</taxon>
        <taxon>Apicomplexa</taxon>
        <taxon>Aconoidasida</taxon>
        <taxon>Nephromycida</taxon>
        <taxon>Cardiosporidium</taxon>
    </lineage>
</organism>
<gene>
    <name evidence="1" type="ORF">IE077_003959</name>
</gene>
<evidence type="ECO:0000313" key="1">
    <source>
        <dbReference type="EMBL" id="KAF8819819.1"/>
    </source>
</evidence>
<dbReference type="Proteomes" id="UP000823046">
    <property type="component" value="Unassembled WGS sequence"/>
</dbReference>
<evidence type="ECO:0000313" key="2">
    <source>
        <dbReference type="Proteomes" id="UP000823046"/>
    </source>
</evidence>
<name>A0ABQ7J762_9APIC</name>
<dbReference type="EMBL" id="JADAQX010000590">
    <property type="protein sequence ID" value="KAF8819819.1"/>
    <property type="molecule type" value="Genomic_DNA"/>
</dbReference>